<keyword evidence="9" id="KW-1185">Reference proteome</keyword>
<accession>A0ABS1WXP8</accession>
<dbReference type="InterPro" id="IPR011055">
    <property type="entry name" value="Dup_hybrid_motif"/>
</dbReference>
<dbReference type="InterPro" id="IPR050570">
    <property type="entry name" value="Cell_wall_metabolism_enzyme"/>
</dbReference>
<name>A0ABS1WXP8_9GAMM</name>
<proteinExistence type="predicted"/>
<evidence type="ECO:0000256" key="3">
    <source>
        <dbReference type="ARBA" id="ARBA00022723"/>
    </source>
</evidence>
<sequence length="484" mass="53457">MLIVAPAQGAGFDEHYVAYYGDANADGRTDLYLKWEPEITLIPMDELSIPIPLSRRDVPNTLLTQTASGGFVVSTSAPPTGQWPMLPAPAFVAVVDFNMDGYMDLGLRNLSALSGIFPSTLRDQIVYASQVRGQGPTMVRIIDAAAQKFFTELYGWLTNANHFRDNAPQIPSSPGKYATYIGYILKPYPPYHAALCALYDTCEYRFGNIDDPFADPNNTDATQNVWHWWGIWNVTGSSRPDYSVFDRRAMEVASLLRNVVIGNETITPGSDLESALEILIGDVLDVIVYGGVFDEGVPDYEDDEGWVIDEYRALIELAAQLTTTGWSNLDYYNPLANAYINKKNGCTADGRFGWVRNGGKKAHDGVDLGTSPLTPVEVGTPVYAVWDGLAKPYTQRRNGQVTGWGVTTKLFLKNSRRYFIYAHLSSSIPEGRISRASVAGYVGRTGNITCEKTHLHFEVKDLADANKMIDPAAESSVFQWLVEP</sequence>
<evidence type="ECO:0000256" key="1">
    <source>
        <dbReference type="ARBA" id="ARBA00001947"/>
    </source>
</evidence>
<dbReference type="SUPFAM" id="SSF51261">
    <property type="entry name" value="Duplicated hybrid motif"/>
    <property type="match status" value="1"/>
</dbReference>
<organism evidence="8 9">
    <name type="scientific">Steroidobacter gossypii</name>
    <dbReference type="NCBI Taxonomy" id="2805490"/>
    <lineage>
        <taxon>Bacteria</taxon>
        <taxon>Pseudomonadati</taxon>
        <taxon>Pseudomonadota</taxon>
        <taxon>Gammaproteobacteria</taxon>
        <taxon>Steroidobacterales</taxon>
        <taxon>Steroidobacteraceae</taxon>
        <taxon>Steroidobacter</taxon>
    </lineage>
</organism>
<dbReference type="InterPro" id="IPR016047">
    <property type="entry name" value="M23ase_b-sheet_dom"/>
</dbReference>
<evidence type="ECO:0000256" key="4">
    <source>
        <dbReference type="ARBA" id="ARBA00022801"/>
    </source>
</evidence>
<gene>
    <name evidence="8" type="ORF">JM946_13530</name>
</gene>
<keyword evidence="2" id="KW-0645">Protease</keyword>
<evidence type="ECO:0000256" key="5">
    <source>
        <dbReference type="ARBA" id="ARBA00022833"/>
    </source>
</evidence>
<dbReference type="EMBL" id="JAEVLS010000002">
    <property type="protein sequence ID" value="MBM0105757.1"/>
    <property type="molecule type" value="Genomic_DNA"/>
</dbReference>
<dbReference type="CDD" id="cd12797">
    <property type="entry name" value="M23_peptidase"/>
    <property type="match status" value="1"/>
</dbReference>
<comment type="cofactor">
    <cofactor evidence="1">
        <name>Zn(2+)</name>
        <dbReference type="ChEBI" id="CHEBI:29105"/>
    </cofactor>
</comment>
<keyword evidence="6" id="KW-0482">Metalloprotease</keyword>
<dbReference type="PANTHER" id="PTHR21666:SF288">
    <property type="entry name" value="CELL DIVISION PROTEIN YTFB"/>
    <property type="match status" value="1"/>
</dbReference>
<evidence type="ECO:0000313" key="9">
    <source>
        <dbReference type="Proteomes" id="UP000661077"/>
    </source>
</evidence>
<evidence type="ECO:0000256" key="6">
    <source>
        <dbReference type="ARBA" id="ARBA00023049"/>
    </source>
</evidence>
<dbReference type="InterPro" id="IPR028994">
    <property type="entry name" value="Integrin_alpha_N"/>
</dbReference>
<feature type="domain" description="M23ase beta-sheet core" evidence="7">
    <location>
        <begin position="363"/>
        <end position="461"/>
    </location>
</feature>
<evidence type="ECO:0000313" key="8">
    <source>
        <dbReference type="EMBL" id="MBM0105757.1"/>
    </source>
</evidence>
<comment type="caution">
    <text evidence="8">The sequence shown here is derived from an EMBL/GenBank/DDBJ whole genome shotgun (WGS) entry which is preliminary data.</text>
</comment>
<evidence type="ECO:0000259" key="7">
    <source>
        <dbReference type="Pfam" id="PF01551"/>
    </source>
</evidence>
<protein>
    <submittedName>
        <fullName evidence="8">M23 family metallopeptidase</fullName>
    </submittedName>
</protein>
<dbReference type="PANTHER" id="PTHR21666">
    <property type="entry name" value="PEPTIDASE-RELATED"/>
    <property type="match status" value="1"/>
</dbReference>
<dbReference type="RefSeq" id="WP_203167781.1">
    <property type="nucleotide sequence ID" value="NZ_JAEVLS010000002.1"/>
</dbReference>
<keyword evidence="4" id="KW-0378">Hydrolase</keyword>
<reference evidence="8 9" key="1">
    <citation type="journal article" date="2021" name="Int. J. Syst. Evol. Microbiol.">
        <title>Steroidobacter gossypii sp. nov., isolated from soil of cotton cropping field.</title>
        <authorList>
            <person name="Huang R."/>
            <person name="Yang S."/>
            <person name="Zhen C."/>
            <person name="Liu W."/>
        </authorList>
    </citation>
    <scope>NUCLEOTIDE SEQUENCE [LARGE SCALE GENOMIC DNA]</scope>
    <source>
        <strain evidence="8 9">S1-65</strain>
    </source>
</reference>
<dbReference type="Pfam" id="PF01551">
    <property type="entry name" value="Peptidase_M23"/>
    <property type="match status" value="1"/>
</dbReference>
<keyword evidence="3" id="KW-0479">Metal-binding</keyword>
<dbReference type="Proteomes" id="UP000661077">
    <property type="component" value="Unassembled WGS sequence"/>
</dbReference>
<dbReference type="SUPFAM" id="SSF69318">
    <property type="entry name" value="Integrin alpha N-terminal domain"/>
    <property type="match status" value="1"/>
</dbReference>
<dbReference type="Gene3D" id="2.70.70.10">
    <property type="entry name" value="Glucose Permease (Domain IIA)"/>
    <property type="match status" value="1"/>
</dbReference>
<evidence type="ECO:0000256" key="2">
    <source>
        <dbReference type="ARBA" id="ARBA00022670"/>
    </source>
</evidence>
<keyword evidence="5" id="KW-0862">Zinc</keyword>